<evidence type="ECO:0000313" key="2">
    <source>
        <dbReference type="EMBL" id="VDP90994.1"/>
    </source>
</evidence>
<dbReference type="OrthoDB" id="27237at2759"/>
<feature type="region of interest" description="Disordered" evidence="1">
    <location>
        <begin position="112"/>
        <end position="180"/>
    </location>
</feature>
<feature type="compositionally biased region" description="Polar residues" evidence="1">
    <location>
        <begin position="168"/>
        <end position="180"/>
    </location>
</feature>
<reference evidence="2 3" key="1">
    <citation type="submission" date="2018-11" db="EMBL/GenBank/DDBJ databases">
        <authorList>
            <consortium name="Pathogen Informatics"/>
        </authorList>
    </citation>
    <scope>NUCLEOTIDE SEQUENCE [LARGE SCALE GENOMIC DNA]</scope>
    <source>
        <strain evidence="2 3">Egypt</strain>
    </source>
</reference>
<dbReference type="Pfam" id="PF07093">
    <property type="entry name" value="SGT1"/>
    <property type="match status" value="1"/>
</dbReference>
<evidence type="ECO:0000313" key="3">
    <source>
        <dbReference type="Proteomes" id="UP000272942"/>
    </source>
</evidence>
<dbReference type="InterPro" id="IPR010770">
    <property type="entry name" value="Ecd"/>
</dbReference>
<dbReference type="Proteomes" id="UP000272942">
    <property type="component" value="Unassembled WGS sequence"/>
</dbReference>
<dbReference type="AlphaFoldDB" id="A0A3P8I9R1"/>
<protein>
    <submittedName>
        <fullName evidence="2">Uncharacterized protein</fullName>
    </submittedName>
</protein>
<evidence type="ECO:0000256" key="1">
    <source>
        <dbReference type="SAM" id="MobiDB-lite"/>
    </source>
</evidence>
<organism evidence="2 3">
    <name type="scientific">Echinostoma caproni</name>
    <dbReference type="NCBI Taxonomy" id="27848"/>
    <lineage>
        <taxon>Eukaryota</taxon>
        <taxon>Metazoa</taxon>
        <taxon>Spiralia</taxon>
        <taxon>Lophotrochozoa</taxon>
        <taxon>Platyhelminthes</taxon>
        <taxon>Trematoda</taxon>
        <taxon>Digenea</taxon>
        <taxon>Plagiorchiida</taxon>
        <taxon>Echinostomata</taxon>
        <taxon>Echinostomatoidea</taxon>
        <taxon>Echinostomatidae</taxon>
        <taxon>Echinostoma</taxon>
    </lineage>
</organism>
<sequence length="209" mass="22986">MQNGSDFRPSPGTVLHQLLAEIEQNPDSIPSVAEFRAGEQFLKPDDDESWLYITPDELDAMLLDRAGLKPGESCSANRGHKYKDKGDHDKQIPIAQLLDKLVGASSSYEGIEVNTTRSGSKRKSGPGDTNEDALTEDDDSGEGSDSDDAKPWDLMSEDSEDGFAECSRAQSKGKGQQTESMNMYDMMRSLLSKMGRSLFAFHSFGEYTN</sequence>
<keyword evidence="3" id="KW-1185">Reference proteome</keyword>
<dbReference type="EMBL" id="UZAN01055783">
    <property type="protein sequence ID" value="VDP90994.1"/>
    <property type="molecule type" value="Genomic_DNA"/>
</dbReference>
<proteinExistence type="predicted"/>
<feature type="region of interest" description="Disordered" evidence="1">
    <location>
        <begin position="68"/>
        <end position="88"/>
    </location>
</feature>
<accession>A0A3P8I9R1</accession>
<name>A0A3P8I9R1_9TREM</name>
<feature type="compositionally biased region" description="Acidic residues" evidence="1">
    <location>
        <begin position="129"/>
        <end position="146"/>
    </location>
</feature>
<gene>
    <name evidence="2" type="ORF">ECPE_LOCUS13722</name>
</gene>